<organism evidence="1 2">
    <name type="scientific">Bacillus infantis</name>
    <dbReference type="NCBI Taxonomy" id="324767"/>
    <lineage>
        <taxon>Bacteria</taxon>
        <taxon>Bacillati</taxon>
        <taxon>Bacillota</taxon>
        <taxon>Bacilli</taxon>
        <taxon>Bacillales</taxon>
        <taxon>Bacillaceae</taxon>
        <taxon>Bacillus</taxon>
    </lineage>
</organism>
<accession>A0A5D4RAI7</accession>
<gene>
    <name evidence="1" type="ORF">FZD51_15330</name>
</gene>
<dbReference type="RefSeq" id="WP_148975577.1">
    <property type="nucleotide sequence ID" value="NZ_JAWPEO010000003.1"/>
</dbReference>
<dbReference type="AlphaFoldDB" id="A0A5D4RAI7"/>
<reference evidence="1 2" key="1">
    <citation type="submission" date="2019-08" db="EMBL/GenBank/DDBJ databases">
        <title>Bacillus genomes from the desert of Cuatro Cienegas, Coahuila.</title>
        <authorList>
            <person name="Olmedo-Alvarez G."/>
        </authorList>
    </citation>
    <scope>NUCLEOTIDE SEQUENCE [LARGE SCALE GENOMIC DNA]</scope>
    <source>
        <strain evidence="1 2">CH446_14T</strain>
    </source>
</reference>
<sequence length="92" mass="10485">MEFEIANYNITRSSGFKGFEINFEVDGKDFVFLLGNDSHPFPVGVKHQFRLKGNCPLCGKVIFPSPIGQQPCTYFAYNKQQDLLVYFAPFLP</sequence>
<dbReference type="EMBL" id="VTER01000007">
    <property type="protein sequence ID" value="TYS46838.1"/>
    <property type="molecule type" value="Genomic_DNA"/>
</dbReference>
<evidence type="ECO:0000313" key="1">
    <source>
        <dbReference type="EMBL" id="TYS46838.1"/>
    </source>
</evidence>
<name>A0A5D4RAI7_9BACI</name>
<proteinExistence type="predicted"/>
<evidence type="ECO:0000313" key="2">
    <source>
        <dbReference type="Proteomes" id="UP000322139"/>
    </source>
</evidence>
<protein>
    <submittedName>
        <fullName evidence="1">Uncharacterized protein</fullName>
    </submittedName>
</protein>
<dbReference type="Proteomes" id="UP000322139">
    <property type="component" value="Unassembled WGS sequence"/>
</dbReference>
<comment type="caution">
    <text evidence="1">The sequence shown here is derived from an EMBL/GenBank/DDBJ whole genome shotgun (WGS) entry which is preliminary data.</text>
</comment>